<evidence type="ECO:0000256" key="5">
    <source>
        <dbReference type="ARBA" id="ARBA00022692"/>
    </source>
</evidence>
<proteinExistence type="inferred from homology"/>
<evidence type="ECO:0000313" key="10">
    <source>
        <dbReference type="Proteomes" id="UP001501047"/>
    </source>
</evidence>
<feature type="transmembrane region" description="Helical" evidence="8">
    <location>
        <begin position="246"/>
        <end position="268"/>
    </location>
</feature>
<evidence type="ECO:0000256" key="4">
    <source>
        <dbReference type="ARBA" id="ARBA00022475"/>
    </source>
</evidence>
<keyword evidence="10" id="KW-1185">Reference proteome</keyword>
<feature type="transmembrane region" description="Helical" evidence="8">
    <location>
        <begin position="275"/>
        <end position="295"/>
    </location>
</feature>
<sequence>MNKNINKNMNKTIQILLIINLILIAIWLFSKMNFVLSPITTILNAMFIPIVLAIFLYYLVRPVKRFLQNRKLSSGLATALSILLIIILIVYILMYSSSIIASQGESLTISIINSVQNLTDKYSYLFPQINEFLNIGELLQKAANYLVNSFTDISKNIYVFASSIGNFVAQMILIPIIMFYILKDDKKIYNTFTSFLPIKFKSIILKILHEIDTVLKQYITSQIMVACVIGVLMFIGYVIIGMPNALVLSLFSLVTAFIPFLGVILGIIPAILISLSMGFGMVLKIIILTVIVQQLEGNVITPNITGNQLNMHPLTTILVVTISVYFGGFFAAFLAVPIYNIVKILIKNLYCYLINKHNTEITVEK</sequence>
<feature type="transmembrane region" description="Helical" evidence="8">
    <location>
        <begin position="223"/>
        <end position="240"/>
    </location>
</feature>
<evidence type="ECO:0000256" key="1">
    <source>
        <dbReference type="ARBA" id="ARBA00004651"/>
    </source>
</evidence>
<keyword evidence="7 8" id="KW-0472">Membrane</keyword>
<feature type="transmembrane region" description="Helical" evidence="8">
    <location>
        <begin position="42"/>
        <end position="60"/>
    </location>
</feature>
<evidence type="ECO:0000256" key="3">
    <source>
        <dbReference type="ARBA" id="ARBA00022448"/>
    </source>
</evidence>
<dbReference type="InterPro" id="IPR002549">
    <property type="entry name" value="AI-2E-like"/>
</dbReference>
<dbReference type="Pfam" id="PF01594">
    <property type="entry name" value="AI-2E_transport"/>
    <property type="match status" value="1"/>
</dbReference>
<keyword evidence="3" id="KW-0813">Transport</keyword>
<gene>
    <name evidence="9" type="ORF">GCM10008908_38810</name>
</gene>
<comment type="caution">
    <text evidence="9">The sequence shown here is derived from an EMBL/GenBank/DDBJ whole genome shotgun (WGS) entry which is preliminary data.</text>
</comment>
<dbReference type="Proteomes" id="UP001501047">
    <property type="component" value="Unassembled WGS sequence"/>
</dbReference>
<dbReference type="EMBL" id="BAAACI010000018">
    <property type="protein sequence ID" value="GAA0779727.1"/>
    <property type="molecule type" value="Genomic_DNA"/>
</dbReference>
<keyword evidence="5 8" id="KW-0812">Transmembrane</keyword>
<dbReference type="PANTHER" id="PTHR21716">
    <property type="entry name" value="TRANSMEMBRANE PROTEIN"/>
    <property type="match status" value="1"/>
</dbReference>
<organism evidence="9 10">
    <name type="scientific">Clostridium subterminale</name>
    <dbReference type="NCBI Taxonomy" id="1550"/>
    <lineage>
        <taxon>Bacteria</taxon>
        <taxon>Bacillati</taxon>
        <taxon>Bacillota</taxon>
        <taxon>Clostridia</taxon>
        <taxon>Eubacteriales</taxon>
        <taxon>Clostridiaceae</taxon>
        <taxon>Clostridium</taxon>
    </lineage>
</organism>
<keyword evidence="6 8" id="KW-1133">Transmembrane helix</keyword>
<reference evidence="9 10" key="1">
    <citation type="journal article" date="2019" name="Int. J. Syst. Evol. Microbiol.">
        <title>The Global Catalogue of Microorganisms (GCM) 10K type strain sequencing project: providing services to taxonomists for standard genome sequencing and annotation.</title>
        <authorList>
            <consortium name="The Broad Institute Genomics Platform"/>
            <consortium name="The Broad Institute Genome Sequencing Center for Infectious Disease"/>
            <person name="Wu L."/>
            <person name="Ma J."/>
        </authorList>
    </citation>
    <scope>NUCLEOTIDE SEQUENCE [LARGE SCALE GENOMIC DNA]</scope>
    <source>
        <strain evidence="9 10">JCM 1417</strain>
    </source>
</reference>
<feature type="transmembrane region" description="Helical" evidence="8">
    <location>
        <begin position="72"/>
        <end position="94"/>
    </location>
</feature>
<feature type="transmembrane region" description="Helical" evidence="8">
    <location>
        <begin position="12"/>
        <end position="30"/>
    </location>
</feature>
<evidence type="ECO:0000256" key="7">
    <source>
        <dbReference type="ARBA" id="ARBA00023136"/>
    </source>
</evidence>
<name>A0ABN1L065_CLOSU</name>
<keyword evidence="4" id="KW-1003">Cell membrane</keyword>
<feature type="transmembrane region" description="Helical" evidence="8">
    <location>
        <begin position="157"/>
        <end position="182"/>
    </location>
</feature>
<evidence type="ECO:0000256" key="2">
    <source>
        <dbReference type="ARBA" id="ARBA00009773"/>
    </source>
</evidence>
<comment type="similarity">
    <text evidence="2">Belongs to the autoinducer-2 exporter (AI-2E) (TC 2.A.86) family.</text>
</comment>
<dbReference type="RefSeq" id="WP_343828215.1">
    <property type="nucleotide sequence ID" value="NZ_BAAACI010000018.1"/>
</dbReference>
<evidence type="ECO:0000256" key="6">
    <source>
        <dbReference type="ARBA" id="ARBA00022989"/>
    </source>
</evidence>
<accession>A0ABN1L065</accession>
<evidence type="ECO:0000256" key="8">
    <source>
        <dbReference type="SAM" id="Phobius"/>
    </source>
</evidence>
<evidence type="ECO:0000313" key="9">
    <source>
        <dbReference type="EMBL" id="GAA0779727.1"/>
    </source>
</evidence>
<comment type="subcellular location">
    <subcellularLocation>
        <location evidence="1">Cell membrane</location>
        <topology evidence="1">Multi-pass membrane protein</topology>
    </subcellularLocation>
</comment>
<feature type="transmembrane region" description="Helical" evidence="8">
    <location>
        <begin position="315"/>
        <end position="339"/>
    </location>
</feature>
<dbReference type="PANTHER" id="PTHR21716:SF53">
    <property type="entry name" value="PERMEASE PERM-RELATED"/>
    <property type="match status" value="1"/>
</dbReference>
<protein>
    <submittedName>
        <fullName evidence="9">AI-2E family transporter</fullName>
    </submittedName>
</protein>